<evidence type="ECO:0000256" key="7">
    <source>
        <dbReference type="ARBA" id="ARBA00043178"/>
    </source>
</evidence>
<evidence type="ECO:0000313" key="10">
    <source>
        <dbReference type="Proteomes" id="UP001318040"/>
    </source>
</evidence>
<feature type="compositionally biased region" description="Basic residues" evidence="8">
    <location>
        <begin position="1"/>
        <end position="19"/>
    </location>
</feature>
<keyword evidence="10" id="KW-1185">Reference proteome</keyword>
<evidence type="ECO:0000256" key="4">
    <source>
        <dbReference type="ARBA" id="ARBA00037314"/>
    </source>
</evidence>
<protein>
    <recommendedName>
        <fullName evidence="5">Ribosome production factor 1</fullName>
    </recommendedName>
    <alternativeName>
        <fullName evidence="7">Brix domain-containing protein 5</fullName>
    </alternativeName>
    <alternativeName>
        <fullName evidence="6">Ribosome biogenesis protein RPF1</fullName>
    </alternativeName>
</protein>
<feature type="compositionally biased region" description="Basic and acidic residues" evidence="8">
    <location>
        <begin position="110"/>
        <end position="124"/>
    </location>
</feature>
<dbReference type="SUPFAM" id="SSF52954">
    <property type="entry name" value="Class II aaRS ABD-related"/>
    <property type="match status" value="1"/>
</dbReference>
<dbReference type="Gene3D" id="3.40.50.10480">
    <property type="entry name" value="Probable brix-domain ribosomal biogenesis protein"/>
    <property type="match status" value="1"/>
</dbReference>
<evidence type="ECO:0000313" key="11">
    <source>
        <dbReference type="RefSeq" id="XP_032801213.1"/>
    </source>
</evidence>
<dbReference type="PANTHER" id="PTHR22734:SF3">
    <property type="entry name" value="RIBOSOME PRODUCTION FACTOR 1"/>
    <property type="match status" value="1"/>
</dbReference>
<sequence length="238" mass="25417">MKRIAKLGARSGKKARPGKKPRDIGGGDGGGGGGGDGGGGGGGDGGGGGGGDDGGGGGGDGGGGGVIHFPPSFSVSEIKNRQRRHEAYTKQKVAKRKEWLARKKQRRAERRALGDKAPPKEVPKTLENQRLPDETTVTTGDEEVEADQLSDEFAEYFKRETDARVLITTSDRPRGKTVRLCEDLAASLPSAQVYYRRGLALKKIVPQCVARGFTDLVVINEDRKEPSILTAHTHREWF</sequence>
<evidence type="ECO:0000256" key="8">
    <source>
        <dbReference type="SAM" id="MobiDB-lite"/>
    </source>
</evidence>
<feature type="domain" description="Brix" evidence="9">
    <location>
        <begin position="163"/>
        <end position="238"/>
    </location>
</feature>
<comment type="subcellular location">
    <subcellularLocation>
        <location evidence="1">Nucleus</location>
        <location evidence="1">Nucleolus</location>
    </subcellularLocation>
</comment>
<dbReference type="Proteomes" id="UP001318040">
    <property type="component" value="Unplaced"/>
</dbReference>
<reference evidence="11" key="1">
    <citation type="submission" date="2025-08" db="UniProtKB">
        <authorList>
            <consortium name="RefSeq"/>
        </authorList>
    </citation>
    <scope>IDENTIFICATION</scope>
    <source>
        <tissue evidence="11">Sperm</tissue>
    </source>
</reference>
<evidence type="ECO:0000256" key="1">
    <source>
        <dbReference type="ARBA" id="ARBA00004604"/>
    </source>
</evidence>
<comment type="function">
    <text evidence="4">May be required for ribosome biogenesis.</text>
</comment>
<dbReference type="GO" id="GO:0000460">
    <property type="term" value="P:maturation of 5.8S rRNA"/>
    <property type="evidence" value="ECO:0007669"/>
    <property type="project" value="TreeGrafter"/>
</dbReference>
<feature type="compositionally biased region" description="Gly residues" evidence="8">
    <location>
        <begin position="26"/>
        <end position="66"/>
    </location>
</feature>
<name>A0AAJ7SMG7_PETMA</name>
<dbReference type="GO" id="GO:0042134">
    <property type="term" value="F:rRNA primary transcript binding"/>
    <property type="evidence" value="ECO:0007669"/>
    <property type="project" value="InterPro"/>
</dbReference>
<evidence type="ECO:0000256" key="5">
    <source>
        <dbReference type="ARBA" id="ARBA00040221"/>
    </source>
</evidence>
<evidence type="ECO:0000256" key="2">
    <source>
        <dbReference type="ARBA" id="ARBA00022517"/>
    </source>
</evidence>
<dbReference type="RefSeq" id="XP_032801213.1">
    <property type="nucleotide sequence ID" value="XM_032945322.1"/>
</dbReference>
<feature type="region of interest" description="Disordered" evidence="8">
    <location>
        <begin position="1"/>
        <end position="124"/>
    </location>
</feature>
<organism evidence="10 11">
    <name type="scientific">Petromyzon marinus</name>
    <name type="common">Sea lamprey</name>
    <dbReference type="NCBI Taxonomy" id="7757"/>
    <lineage>
        <taxon>Eukaryota</taxon>
        <taxon>Metazoa</taxon>
        <taxon>Chordata</taxon>
        <taxon>Craniata</taxon>
        <taxon>Vertebrata</taxon>
        <taxon>Cyclostomata</taxon>
        <taxon>Hyperoartia</taxon>
        <taxon>Petromyzontiformes</taxon>
        <taxon>Petromyzontidae</taxon>
        <taxon>Petromyzon</taxon>
    </lineage>
</organism>
<dbReference type="GO" id="GO:0030687">
    <property type="term" value="C:preribosome, large subunit precursor"/>
    <property type="evidence" value="ECO:0007669"/>
    <property type="project" value="TreeGrafter"/>
</dbReference>
<dbReference type="InterPro" id="IPR007109">
    <property type="entry name" value="Brix"/>
</dbReference>
<proteinExistence type="predicted"/>
<dbReference type="PANTHER" id="PTHR22734">
    <property type="entry name" value="U3 SMALL NUCLEOLAR RIBONUCLEOPROTEIN PROTEIN IMP4"/>
    <property type="match status" value="1"/>
</dbReference>
<dbReference type="AlphaFoldDB" id="A0AAJ7SMG7"/>
<dbReference type="GO" id="GO:0005730">
    <property type="term" value="C:nucleolus"/>
    <property type="evidence" value="ECO:0007669"/>
    <property type="project" value="UniProtKB-SubCell"/>
</dbReference>
<evidence type="ECO:0000256" key="3">
    <source>
        <dbReference type="ARBA" id="ARBA00022552"/>
    </source>
</evidence>
<gene>
    <name evidence="11" type="primary">LOC116938196</name>
</gene>
<dbReference type="InterPro" id="IPR044281">
    <property type="entry name" value="IMP4/RPF1"/>
</dbReference>
<keyword evidence="2" id="KW-0690">Ribosome biogenesis</keyword>
<dbReference type="GO" id="GO:0000470">
    <property type="term" value="P:maturation of LSU-rRNA"/>
    <property type="evidence" value="ECO:0007669"/>
    <property type="project" value="TreeGrafter"/>
</dbReference>
<dbReference type="PROSITE" id="PS50833">
    <property type="entry name" value="BRIX"/>
    <property type="match status" value="1"/>
</dbReference>
<evidence type="ECO:0000256" key="6">
    <source>
        <dbReference type="ARBA" id="ARBA00042600"/>
    </source>
</evidence>
<keyword evidence="3" id="KW-0698">rRNA processing</keyword>
<accession>A0AAJ7SMG7</accession>
<dbReference type="KEGG" id="pmrn:116938196"/>
<evidence type="ECO:0000259" key="9">
    <source>
        <dbReference type="PROSITE" id="PS50833"/>
    </source>
</evidence>